<evidence type="ECO:0000313" key="2">
    <source>
        <dbReference type="RefSeq" id="XP_033463813.1"/>
    </source>
</evidence>
<gene>
    <name evidence="2" type="ORF">K489DRAFT_125298</name>
</gene>
<dbReference type="GeneID" id="54356797"/>
<keyword evidence="1" id="KW-1185">Reference proteome</keyword>
<accession>A0A6J3MIN8</accession>
<name>A0A6J3MIN8_9PEZI</name>
<evidence type="ECO:0000313" key="1">
    <source>
        <dbReference type="Proteomes" id="UP000504637"/>
    </source>
</evidence>
<dbReference type="Proteomes" id="UP000504637">
    <property type="component" value="Unplaced"/>
</dbReference>
<dbReference type="AlphaFoldDB" id="A0A6J3MIN8"/>
<reference evidence="2" key="1">
    <citation type="submission" date="2020-01" db="EMBL/GenBank/DDBJ databases">
        <authorList>
            <consortium name="DOE Joint Genome Institute"/>
            <person name="Haridas S."/>
            <person name="Albert R."/>
            <person name="Binder M."/>
            <person name="Bloem J."/>
            <person name="Labutti K."/>
            <person name="Salamov A."/>
            <person name="Andreopoulos B."/>
            <person name="Baker S.E."/>
            <person name="Barry K."/>
            <person name="Bills G."/>
            <person name="Bluhm B.H."/>
            <person name="Cannon C."/>
            <person name="Castanera R."/>
            <person name="Culley D.E."/>
            <person name="Daum C."/>
            <person name="Ezra D."/>
            <person name="Gonzalez J.B."/>
            <person name="Henrissat B."/>
            <person name="Kuo A."/>
            <person name="Liang C."/>
            <person name="Lipzen A."/>
            <person name="Lutzoni F."/>
            <person name="Magnuson J."/>
            <person name="Mondo S."/>
            <person name="Nolan M."/>
            <person name="Ohm R."/>
            <person name="Pangilinan J."/>
            <person name="Park H.-J."/>
            <person name="Ramirez L."/>
            <person name="Alfaro M."/>
            <person name="Sun H."/>
            <person name="Tritt A."/>
            <person name="Yoshinaga Y."/>
            <person name="Zwiers L.-H."/>
            <person name="Turgeon B.G."/>
            <person name="Goodwin S.B."/>
            <person name="Spatafora J.W."/>
            <person name="Crous P.W."/>
            <person name="Grigoriev I.V."/>
        </authorList>
    </citation>
    <scope>NUCLEOTIDE SEQUENCE</scope>
    <source>
        <strain evidence="2">CBS 342.82</strain>
    </source>
</reference>
<sequence>MRNATSYKIMSELDRRFMNLIGAFCTLPEHDDLPEEFPVSFHKKQLRLQFVMKSRSRPLSKNMPVDDSRRAELWRSLACCFVWIAICSHRLISSPVCARDMMFLRPASKGSSSLLPATSDTRNGNT</sequence>
<reference evidence="2" key="3">
    <citation type="submission" date="2025-08" db="UniProtKB">
        <authorList>
            <consortium name="RefSeq"/>
        </authorList>
    </citation>
    <scope>IDENTIFICATION</scope>
    <source>
        <strain evidence="2">CBS 342.82</strain>
    </source>
</reference>
<organism evidence="2">
    <name type="scientific">Dissoconium aciculare CBS 342.82</name>
    <dbReference type="NCBI Taxonomy" id="1314786"/>
    <lineage>
        <taxon>Eukaryota</taxon>
        <taxon>Fungi</taxon>
        <taxon>Dikarya</taxon>
        <taxon>Ascomycota</taxon>
        <taxon>Pezizomycotina</taxon>
        <taxon>Dothideomycetes</taxon>
        <taxon>Dothideomycetidae</taxon>
        <taxon>Mycosphaerellales</taxon>
        <taxon>Dissoconiaceae</taxon>
        <taxon>Dissoconium</taxon>
    </lineage>
</organism>
<reference evidence="2" key="2">
    <citation type="submission" date="2020-04" db="EMBL/GenBank/DDBJ databases">
        <authorList>
            <consortium name="NCBI Genome Project"/>
        </authorList>
    </citation>
    <scope>NUCLEOTIDE SEQUENCE</scope>
    <source>
        <strain evidence="2">CBS 342.82</strain>
    </source>
</reference>
<dbReference type="RefSeq" id="XP_033463813.1">
    <property type="nucleotide sequence ID" value="XM_033598998.1"/>
</dbReference>
<protein>
    <submittedName>
        <fullName evidence="2">Uncharacterized protein</fullName>
    </submittedName>
</protein>
<proteinExistence type="predicted"/>